<evidence type="ECO:0000256" key="1">
    <source>
        <dbReference type="ARBA" id="ARBA00004651"/>
    </source>
</evidence>
<proteinExistence type="predicted"/>
<evidence type="ECO:0000256" key="6">
    <source>
        <dbReference type="ARBA" id="ARBA00023136"/>
    </source>
</evidence>
<dbReference type="InterPro" id="IPR001681">
    <property type="entry name" value="Neurokn_rcpt"/>
</dbReference>
<evidence type="ECO:0000256" key="7">
    <source>
        <dbReference type="ARBA" id="ARBA00023170"/>
    </source>
</evidence>
<comment type="subcellular location">
    <subcellularLocation>
        <location evidence="1">Cell membrane</location>
        <topology evidence="1">Multi-pass membrane protein</topology>
    </subcellularLocation>
</comment>
<keyword evidence="6 9" id="KW-0472">Membrane</keyword>
<dbReference type="Proteomes" id="UP000046395">
    <property type="component" value="Unassembled WGS sequence"/>
</dbReference>
<keyword evidence="4 9" id="KW-1133">Transmembrane helix</keyword>
<feature type="domain" description="G-protein coupled receptors family 1 profile" evidence="10">
    <location>
        <begin position="1"/>
        <end position="138"/>
    </location>
</feature>
<evidence type="ECO:0000256" key="5">
    <source>
        <dbReference type="ARBA" id="ARBA00023040"/>
    </source>
</evidence>
<evidence type="ECO:0000256" key="3">
    <source>
        <dbReference type="ARBA" id="ARBA00022692"/>
    </source>
</evidence>
<dbReference type="GO" id="GO:0004995">
    <property type="term" value="F:tachykinin receptor activity"/>
    <property type="evidence" value="ECO:0007669"/>
    <property type="project" value="InterPro"/>
</dbReference>
<organism evidence="11 12">
    <name type="scientific">Trichuris muris</name>
    <name type="common">Mouse whipworm</name>
    <dbReference type="NCBI Taxonomy" id="70415"/>
    <lineage>
        <taxon>Eukaryota</taxon>
        <taxon>Metazoa</taxon>
        <taxon>Ecdysozoa</taxon>
        <taxon>Nematoda</taxon>
        <taxon>Enoplea</taxon>
        <taxon>Dorylaimia</taxon>
        <taxon>Trichinellida</taxon>
        <taxon>Trichuridae</taxon>
        <taxon>Trichuris</taxon>
    </lineage>
</organism>
<feature type="transmembrane region" description="Helical" evidence="9">
    <location>
        <begin position="119"/>
        <end position="139"/>
    </location>
</feature>
<name>A0A5S6R5C8_TRIMR</name>
<dbReference type="PANTHER" id="PTHR46925:SF2">
    <property type="entry name" value="G-PROTEIN COUPLED RECEPTOR TKR-1-RELATED"/>
    <property type="match status" value="1"/>
</dbReference>
<dbReference type="STRING" id="70415.A0A5S6R5C8"/>
<evidence type="ECO:0000256" key="2">
    <source>
        <dbReference type="ARBA" id="ARBA00022475"/>
    </source>
</evidence>
<dbReference type="InterPro" id="IPR017452">
    <property type="entry name" value="GPCR_Rhodpsn_7TM"/>
</dbReference>
<dbReference type="Gene3D" id="1.20.1070.10">
    <property type="entry name" value="Rhodopsin 7-helix transmembrane proteins"/>
    <property type="match status" value="1"/>
</dbReference>
<keyword evidence="5" id="KW-0297">G-protein coupled receptor</keyword>
<evidence type="ECO:0000256" key="9">
    <source>
        <dbReference type="SAM" id="Phobius"/>
    </source>
</evidence>
<keyword evidence="3 9" id="KW-0812">Transmembrane</keyword>
<dbReference type="GO" id="GO:0005886">
    <property type="term" value="C:plasma membrane"/>
    <property type="evidence" value="ECO:0007669"/>
    <property type="project" value="UniProtKB-SubCell"/>
</dbReference>
<accession>A0A5S6R5C8</accession>
<evidence type="ECO:0000256" key="8">
    <source>
        <dbReference type="ARBA" id="ARBA00023224"/>
    </source>
</evidence>
<keyword evidence="8" id="KW-0807">Transducer</keyword>
<evidence type="ECO:0000313" key="11">
    <source>
        <dbReference type="Proteomes" id="UP000046395"/>
    </source>
</evidence>
<evidence type="ECO:0000259" key="10">
    <source>
        <dbReference type="PROSITE" id="PS50262"/>
    </source>
</evidence>
<feature type="transmembrane region" description="Helical" evidence="9">
    <location>
        <begin position="83"/>
        <end position="107"/>
    </location>
</feature>
<keyword evidence="11" id="KW-1185">Reference proteome</keyword>
<dbReference type="PANTHER" id="PTHR46925">
    <property type="entry name" value="G-PROTEIN COUPLED RECEPTOR TKR-1-RELATED"/>
    <property type="match status" value="1"/>
</dbReference>
<protein>
    <submittedName>
        <fullName evidence="12">G_PROTEIN_RECEP_F1_2 domain-containing protein</fullName>
    </submittedName>
</protein>
<dbReference type="PRINTS" id="PR00237">
    <property type="entry name" value="GPCRRHODOPSN"/>
</dbReference>
<evidence type="ECO:0000313" key="12">
    <source>
        <dbReference type="WBParaSite" id="TMUE_3000014484.1"/>
    </source>
</evidence>
<sequence length="206" mass="23781">MGQCLNLYERRLLYANEPGRPVQPQARVRRISFIYGAAVASTLPVLRRLKGSRQDGRPFPEDLPATWRHCTSLDVRQKMLPTMFIVTTVYSFCWLPLNVFNILRALYPLINEYTYVLHVWWACHTVAMVHCMVNPIIYVSRNRRFREGFAYVFQWLPGVHFDPYSMCLFNTSMARGSSVQASIVQPLHSASISKVRTQSAATVNDY</sequence>
<dbReference type="InterPro" id="IPR000276">
    <property type="entry name" value="GPCR_Rhodpsn"/>
</dbReference>
<dbReference type="Pfam" id="PF00001">
    <property type="entry name" value="7tm_1"/>
    <property type="match status" value="1"/>
</dbReference>
<dbReference type="PROSITE" id="PS50262">
    <property type="entry name" value="G_PROTEIN_RECEP_F1_2"/>
    <property type="match status" value="1"/>
</dbReference>
<keyword evidence="7" id="KW-0675">Receptor</keyword>
<evidence type="ECO:0000256" key="4">
    <source>
        <dbReference type="ARBA" id="ARBA00022989"/>
    </source>
</evidence>
<dbReference type="AlphaFoldDB" id="A0A5S6R5C8"/>
<dbReference type="WBParaSite" id="TMUE_3000014484.1">
    <property type="protein sequence ID" value="TMUE_3000014484.1"/>
    <property type="gene ID" value="WBGene00285826"/>
</dbReference>
<keyword evidence="2" id="KW-1003">Cell membrane</keyword>
<dbReference type="SUPFAM" id="SSF81321">
    <property type="entry name" value="Family A G protein-coupled receptor-like"/>
    <property type="match status" value="1"/>
</dbReference>
<reference evidence="12" key="1">
    <citation type="submission" date="2019-12" db="UniProtKB">
        <authorList>
            <consortium name="WormBaseParasite"/>
        </authorList>
    </citation>
    <scope>IDENTIFICATION</scope>
</reference>